<keyword evidence="2" id="KW-1185">Reference proteome</keyword>
<protein>
    <submittedName>
        <fullName evidence="1">Uncharacterized protein</fullName>
    </submittedName>
</protein>
<proteinExistence type="predicted"/>
<dbReference type="AlphaFoldDB" id="A0A0E0LZU5"/>
<dbReference type="Proteomes" id="UP000026962">
    <property type="component" value="Chromosome 9"/>
</dbReference>
<evidence type="ECO:0000313" key="1">
    <source>
        <dbReference type="EnsemblPlants" id="OPUNC09G04970.1"/>
    </source>
</evidence>
<reference evidence="1" key="1">
    <citation type="submission" date="2015-04" db="UniProtKB">
        <authorList>
            <consortium name="EnsemblPlants"/>
        </authorList>
    </citation>
    <scope>IDENTIFICATION</scope>
</reference>
<dbReference type="HOGENOM" id="CLU_2516587_0_0_1"/>
<dbReference type="EnsemblPlants" id="OPUNC09G04970.1">
    <property type="protein sequence ID" value="OPUNC09G04970.1"/>
    <property type="gene ID" value="OPUNC09G04970"/>
</dbReference>
<organism evidence="1">
    <name type="scientific">Oryza punctata</name>
    <name type="common">Red rice</name>
    <dbReference type="NCBI Taxonomy" id="4537"/>
    <lineage>
        <taxon>Eukaryota</taxon>
        <taxon>Viridiplantae</taxon>
        <taxon>Streptophyta</taxon>
        <taxon>Embryophyta</taxon>
        <taxon>Tracheophyta</taxon>
        <taxon>Spermatophyta</taxon>
        <taxon>Magnoliopsida</taxon>
        <taxon>Liliopsida</taxon>
        <taxon>Poales</taxon>
        <taxon>Poaceae</taxon>
        <taxon>BOP clade</taxon>
        <taxon>Oryzoideae</taxon>
        <taxon>Oryzeae</taxon>
        <taxon>Oryzinae</taxon>
        <taxon>Oryza</taxon>
    </lineage>
</organism>
<accession>A0A0E0LZU5</accession>
<dbReference type="Gramene" id="OPUNC09G04970.1">
    <property type="protein sequence ID" value="OPUNC09G04970.1"/>
    <property type="gene ID" value="OPUNC09G04970"/>
</dbReference>
<evidence type="ECO:0000313" key="2">
    <source>
        <dbReference type="Proteomes" id="UP000026962"/>
    </source>
</evidence>
<reference evidence="1" key="2">
    <citation type="submission" date="2018-05" db="EMBL/GenBank/DDBJ databases">
        <title>OpunRS2 (Oryza punctata Reference Sequence Version 2).</title>
        <authorList>
            <person name="Zhang J."/>
            <person name="Kudrna D."/>
            <person name="Lee S."/>
            <person name="Talag J."/>
            <person name="Welchert J."/>
            <person name="Wing R.A."/>
        </authorList>
    </citation>
    <scope>NUCLEOTIDE SEQUENCE [LARGE SCALE GENOMIC DNA]</scope>
</reference>
<sequence>MFCVAWSCRKLLKNLSVYHCLRHLNKVLTPTFPVQNFKFPNISDMDFPPGKLTYMKGNNWNILQISRTPEVNIQLNMWTPKGKLH</sequence>
<name>A0A0E0LZU5_ORYPU</name>